<evidence type="ECO:0000256" key="1">
    <source>
        <dbReference type="ARBA" id="ARBA00007953"/>
    </source>
</evidence>
<sequence length="379" mass="43122">MTIENHALRIGNISMNNIELSTSSFKYSPDTFINKDVQYCLKKVPTDFLVEEVPKFYKPSIEKQIWHFQLRKEGMTTSEAITNIANILAIPESHIGYAGLKDEDGVTSQRISIRSLSQDVDISAINARLDMTSGKWLALHEVGCFEENIKIGQLVGNSFRIVIRNLDKLIAHALAKQSSHNHAFINYYDTQRFGVPGGPSTTHLIGQAFHHGEWEKALSLICQSASPEAQAAQKWWGKPAHFFHQLDPRRLSFYYASYGSYQWNHLVAQEFLRHHEGLQVMRSSIPYILPNTYSDVMAFAAATPWYPFTRVEIVNGEKAEKQSLRPTIVHTYIKIIDLSEDHEFPDRSSLTVEFFLPSGCYATMAICQFIYLANAHFTV</sequence>
<dbReference type="Proteomes" id="UP000696184">
    <property type="component" value="Unassembled WGS sequence"/>
</dbReference>
<evidence type="ECO:0000259" key="3">
    <source>
        <dbReference type="PROSITE" id="PS50984"/>
    </source>
</evidence>
<dbReference type="InterPro" id="IPR020103">
    <property type="entry name" value="PsdUridine_synth_cat_dom_sf"/>
</dbReference>
<dbReference type="RefSeq" id="WP_198689278.1">
    <property type="nucleotide sequence ID" value="NZ_CAWPUD010000025.1"/>
</dbReference>
<keyword evidence="2" id="KW-0413">Isomerase</keyword>
<gene>
    <name evidence="4" type="primary">truD</name>
    <name evidence="4" type="ORF">H8A87_07090</name>
</gene>
<name>A0ABS0U3N7_9GAMM</name>
<dbReference type="PROSITE" id="PS50984">
    <property type="entry name" value="TRUD"/>
    <property type="match status" value="1"/>
</dbReference>
<comment type="caution">
    <text evidence="4">The sequence shown here is derived from an EMBL/GenBank/DDBJ whole genome shotgun (WGS) entry which is preliminary data.</text>
</comment>
<dbReference type="SUPFAM" id="SSF55120">
    <property type="entry name" value="Pseudouridine synthase"/>
    <property type="match status" value="1"/>
</dbReference>
<evidence type="ECO:0000256" key="2">
    <source>
        <dbReference type="ARBA" id="ARBA00023235"/>
    </source>
</evidence>
<dbReference type="InterPro" id="IPR042214">
    <property type="entry name" value="TruD_catalytic"/>
</dbReference>
<evidence type="ECO:0000313" key="4">
    <source>
        <dbReference type="EMBL" id="MBI6548487.1"/>
    </source>
</evidence>
<protein>
    <submittedName>
        <fullName evidence="4">tRNA pseudouridine(13) synthase TruD</fullName>
    </submittedName>
</protein>
<evidence type="ECO:0000313" key="5">
    <source>
        <dbReference type="Proteomes" id="UP000696184"/>
    </source>
</evidence>
<dbReference type="InterPro" id="IPR011760">
    <property type="entry name" value="PsdUridine_synth_TruD_insert"/>
</dbReference>
<dbReference type="Gene3D" id="3.30.2350.20">
    <property type="entry name" value="TruD, catalytic domain"/>
    <property type="match status" value="2"/>
</dbReference>
<dbReference type="PANTHER" id="PTHR13326:SF21">
    <property type="entry name" value="PSEUDOURIDYLATE SYNTHASE PUS7L"/>
    <property type="match status" value="1"/>
</dbReference>
<feature type="domain" description="TRUD" evidence="3">
    <location>
        <begin position="183"/>
        <end position="379"/>
    </location>
</feature>
<dbReference type="Pfam" id="PF01142">
    <property type="entry name" value="TruD"/>
    <property type="match status" value="1"/>
</dbReference>
<dbReference type="InterPro" id="IPR001656">
    <property type="entry name" value="PsdUridine_synth_TruD"/>
</dbReference>
<reference evidence="4 5" key="1">
    <citation type="submission" date="2020-08" db="EMBL/GenBank/DDBJ databases">
        <title>Description of Xenorhabdus lircayensis sp. nov., the symbiotic bacterium associated with the entomopathogenic nematode Steirnernema unicornum.</title>
        <authorList>
            <person name="Castaneda-Alvarez C."/>
            <person name="Prodan S."/>
            <person name="Zamorano A."/>
            <person name="San-Blas E."/>
            <person name="Aballay E."/>
        </authorList>
    </citation>
    <scope>NUCLEOTIDE SEQUENCE [LARGE SCALE GENOMIC DNA]</scope>
    <source>
        <strain evidence="4 5">VLS</strain>
    </source>
</reference>
<organism evidence="4 5">
    <name type="scientific">Xenorhabdus lircayensis</name>
    <dbReference type="NCBI Taxonomy" id="2763499"/>
    <lineage>
        <taxon>Bacteria</taxon>
        <taxon>Pseudomonadati</taxon>
        <taxon>Pseudomonadota</taxon>
        <taxon>Gammaproteobacteria</taxon>
        <taxon>Enterobacterales</taxon>
        <taxon>Morganellaceae</taxon>
        <taxon>Xenorhabdus</taxon>
    </lineage>
</organism>
<dbReference type="EMBL" id="JACOII010000028">
    <property type="protein sequence ID" value="MBI6548487.1"/>
    <property type="molecule type" value="Genomic_DNA"/>
</dbReference>
<keyword evidence="5" id="KW-1185">Reference proteome</keyword>
<comment type="similarity">
    <text evidence="1">Belongs to the pseudouridine synthase TruD family.</text>
</comment>
<proteinExistence type="inferred from homology"/>
<dbReference type="PANTHER" id="PTHR13326">
    <property type="entry name" value="TRNA PSEUDOURIDINE SYNTHASE D"/>
    <property type="match status" value="1"/>
</dbReference>
<accession>A0ABS0U3N7</accession>